<dbReference type="PROSITE" id="PS51842">
    <property type="entry name" value="IF_ROD_2"/>
    <property type="match status" value="1"/>
</dbReference>
<keyword evidence="1" id="KW-0403">Intermediate filament</keyword>
<evidence type="ECO:0000256" key="3">
    <source>
        <dbReference type="SAM" id="Coils"/>
    </source>
</evidence>
<evidence type="ECO:0000313" key="6">
    <source>
        <dbReference type="Proteomes" id="UP000298787"/>
    </source>
</evidence>
<sequence length="426" mass="49352">MPISQERISHCRIMSPGDVFMSGGMQLPGFGQSSLFGSFFQNRLPSVYGGAGGYGTRISKSASSYGSMGPYIEWSLIPRINHIVKIISWEEVRTLEAANRKLELQIREYYEKRAPSVSSDFSSFFATISDLRAQIQKRHLENERIRLVMDNAQLAADDFRMKYEMEKNLRLSVEADVARSRGVRDSITLSVSDLEIQIESLKADLVYMKSNHEEEMILLRTQQSGNVNVEVDSTESVDLTKILEEMRQQYETVVRNNNIKLEKWFKSQVEILIKCGGKETTDVKTFQKELLELKRTYQSVEINRNSILTEIRYLQRTLEETNARYSFDLSQLQLRITTLEEQIQQKSDREQEIRRLEQEIAEYRRLLEGEHYEVKKPVVIVQVEEHKPHIERRVKTIVEEIIDGKVVSSTVDTQVEDITTPLLNLN</sequence>
<dbReference type="AlphaFoldDB" id="A0A4U5U4R3"/>
<evidence type="ECO:0000256" key="1">
    <source>
        <dbReference type="ARBA" id="ARBA00022754"/>
    </source>
</evidence>
<dbReference type="GO" id="GO:0005198">
    <property type="term" value="F:structural molecule activity"/>
    <property type="evidence" value="ECO:0007669"/>
    <property type="project" value="InterPro"/>
</dbReference>
<keyword evidence="6" id="KW-1185">Reference proteome</keyword>
<dbReference type="Proteomes" id="UP000298787">
    <property type="component" value="Chromosome 3"/>
</dbReference>
<keyword evidence="2 3" id="KW-0175">Coiled coil</keyword>
<dbReference type="PANTHER" id="PTHR23239">
    <property type="entry name" value="INTERMEDIATE FILAMENT"/>
    <property type="match status" value="1"/>
</dbReference>
<gene>
    <name evidence="5" type="ORF">D9C73_003247</name>
</gene>
<dbReference type="STRING" id="240159.A0A4U5U4R3"/>
<reference evidence="5 6" key="1">
    <citation type="submission" date="2019-01" db="EMBL/GenBank/DDBJ databases">
        <title>Genome Assembly of Collichthys lucidus.</title>
        <authorList>
            <person name="Cai M."/>
            <person name="Xiao S."/>
        </authorList>
    </citation>
    <scope>NUCLEOTIDE SEQUENCE [LARGE SCALE GENOMIC DNA]</scope>
    <source>
        <strain evidence="5">JT15FE1705JMU</strain>
        <tissue evidence="5">Muscle</tissue>
    </source>
</reference>
<dbReference type="SUPFAM" id="SSF64593">
    <property type="entry name" value="Intermediate filament protein, coiled coil region"/>
    <property type="match status" value="1"/>
</dbReference>
<evidence type="ECO:0000256" key="2">
    <source>
        <dbReference type="ARBA" id="ARBA00023054"/>
    </source>
</evidence>
<evidence type="ECO:0000259" key="4">
    <source>
        <dbReference type="PROSITE" id="PS51842"/>
    </source>
</evidence>
<dbReference type="InterPro" id="IPR039008">
    <property type="entry name" value="IF_rod_dom"/>
</dbReference>
<feature type="coiled-coil region" evidence="3">
    <location>
        <begin position="329"/>
        <end position="373"/>
    </location>
</feature>
<feature type="domain" description="IF rod" evidence="4">
    <location>
        <begin position="92"/>
        <end position="374"/>
    </location>
</feature>
<organism evidence="5 6">
    <name type="scientific">Collichthys lucidus</name>
    <name type="common">Big head croaker</name>
    <name type="synonym">Sciaena lucida</name>
    <dbReference type="NCBI Taxonomy" id="240159"/>
    <lineage>
        <taxon>Eukaryota</taxon>
        <taxon>Metazoa</taxon>
        <taxon>Chordata</taxon>
        <taxon>Craniata</taxon>
        <taxon>Vertebrata</taxon>
        <taxon>Euteleostomi</taxon>
        <taxon>Actinopterygii</taxon>
        <taxon>Neopterygii</taxon>
        <taxon>Teleostei</taxon>
        <taxon>Neoteleostei</taxon>
        <taxon>Acanthomorphata</taxon>
        <taxon>Eupercaria</taxon>
        <taxon>Sciaenidae</taxon>
        <taxon>Collichthys</taxon>
    </lineage>
</organism>
<dbReference type="Gene3D" id="1.20.5.1160">
    <property type="entry name" value="Vasodilator-stimulated phosphoprotein"/>
    <property type="match status" value="1"/>
</dbReference>
<dbReference type="Gene3D" id="1.20.5.500">
    <property type="entry name" value="Single helix bin"/>
    <property type="match status" value="1"/>
</dbReference>
<proteinExistence type="predicted"/>
<dbReference type="PANTHER" id="PTHR23239:SF180">
    <property type="entry name" value="KERATIN, TYPE I CYTOSKELETAL 17"/>
    <property type="match status" value="1"/>
</dbReference>
<dbReference type="InterPro" id="IPR002957">
    <property type="entry name" value="Keratin_I"/>
</dbReference>
<protein>
    <submittedName>
        <fullName evidence="5">Keratin, type I cytoskeletal 20</fullName>
    </submittedName>
</protein>
<evidence type="ECO:0000313" key="5">
    <source>
        <dbReference type="EMBL" id="TKS69183.1"/>
    </source>
</evidence>
<name>A0A4U5U4R3_COLLU</name>
<dbReference type="EMBL" id="CM014080">
    <property type="protein sequence ID" value="TKS69183.1"/>
    <property type="molecule type" value="Genomic_DNA"/>
</dbReference>
<dbReference type="PRINTS" id="PR01248">
    <property type="entry name" value="TYPE1KERATIN"/>
</dbReference>
<accession>A0A4U5U4R3</accession>
<dbReference type="GO" id="GO:0005882">
    <property type="term" value="C:intermediate filament"/>
    <property type="evidence" value="ECO:0007669"/>
    <property type="project" value="UniProtKB-KW"/>
</dbReference>
<dbReference type="SMART" id="SM01391">
    <property type="entry name" value="Filament"/>
    <property type="match status" value="1"/>
</dbReference>
<dbReference type="Pfam" id="PF00038">
    <property type="entry name" value="Filament"/>
    <property type="match status" value="1"/>
</dbReference>